<evidence type="ECO:0000313" key="1">
    <source>
        <dbReference type="EMBL" id="KKL87119.1"/>
    </source>
</evidence>
<protein>
    <submittedName>
        <fullName evidence="1">Uncharacterized protein</fullName>
    </submittedName>
</protein>
<sequence length="63" mass="7182">MRRRAEVVERLGGTTVVDDEKGLRHFLRGLNKTSASVGTKGWIEYRSTPSLGLWYFEQPKEGD</sequence>
<comment type="caution">
    <text evidence="1">The sequence shown here is derived from an EMBL/GenBank/DDBJ whole genome shotgun (WGS) entry which is preliminary data.</text>
</comment>
<accession>A0A0F9FL34</accession>
<organism evidence="1">
    <name type="scientific">marine sediment metagenome</name>
    <dbReference type="NCBI Taxonomy" id="412755"/>
    <lineage>
        <taxon>unclassified sequences</taxon>
        <taxon>metagenomes</taxon>
        <taxon>ecological metagenomes</taxon>
    </lineage>
</organism>
<name>A0A0F9FL34_9ZZZZ</name>
<dbReference type="EMBL" id="LAZR01020924">
    <property type="protein sequence ID" value="KKL87119.1"/>
    <property type="molecule type" value="Genomic_DNA"/>
</dbReference>
<gene>
    <name evidence="1" type="ORF">LCGC14_1937890</name>
</gene>
<dbReference type="AlphaFoldDB" id="A0A0F9FL34"/>
<proteinExistence type="predicted"/>
<reference evidence="1" key="1">
    <citation type="journal article" date="2015" name="Nature">
        <title>Complex archaea that bridge the gap between prokaryotes and eukaryotes.</title>
        <authorList>
            <person name="Spang A."/>
            <person name="Saw J.H."/>
            <person name="Jorgensen S.L."/>
            <person name="Zaremba-Niedzwiedzka K."/>
            <person name="Martijn J."/>
            <person name="Lind A.E."/>
            <person name="van Eijk R."/>
            <person name="Schleper C."/>
            <person name="Guy L."/>
            <person name="Ettema T.J."/>
        </authorList>
    </citation>
    <scope>NUCLEOTIDE SEQUENCE</scope>
</reference>